<evidence type="ECO:0000313" key="1">
    <source>
        <dbReference type="EMBL" id="TCM61853.1"/>
    </source>
</evidence>
<organism evidence="1 2">
    <name type="scientific">Acinetobacter calcoaceticus</name>
    <dbReference type="NCBI Taxonomy" id="471"/>
    <lineage>
        <taxon>Bacteria</taxon>
        <taxon>Pseudomonadati</taxon>
        <taxon>Pseudomonadota</taxon>
        <taxon>Gammaproteobacteria</taxon>
        <taxon>Moraxellales</taxon>
        <taxon>Moraxellaceae</taxon>
        <taxon>Acinetobacter</taxon>
        <taxon>Acinetobacter calcoaceticus/baumannii complex</taxon>
    </lineage>
</organism>
<proteinExistence type="predicted"/>
<dbReference type="EMBL" id="SLVJ01000026">
    <property type="protein sequence ID" value="TCM61853.1"/>
    <property type="molecule type" value="Genomic_DNA"/>
</dbReference>
<protein>
    <submittedName>
        <fullName evidence="1">Uncharacterized protein</fullName>
    </submittedName>
</protein>
<dbReference type="OrthoDB" id="6713574at2"/>
<reference evidence="1 2" key="1">
    <citation type="submission" date="2019-03" db="EMBL/GenBank/DDBJ databases">
        <title>Genomic analyses of the natural microbiome of Caenorhabditis elegans.</title>
        <authorList>
            <person name="Samuel B."/>
        </authorList>
    </citation>
    <scope>NUCLEOTIDE SEQUENCE [LARGE SCALE GENOMIC DNA]</scope>
    <source>
        <strain evidence="1 2">JUb89</strain>
    </source>
</reference>
<gene>
    <name evidence="1" type="ORF">EC844_1267</name>
</gene>
<dbReference type="Proteomes" id="UP000294963">
    <property type="component" value="Unassembled WGS sequence"/>
</dbReference>
<comment type="caution">
    <text evidence="1">The sequence shown here is derived from an EMBL/GenBank/DDBJ whole genome shotgun (WGS) entry which is preliminary data.</text>
</comment>
<evidence type="ECO:0000313" key="2">
    <source>
        <dbReference type="Proteomes" id="UP000294963"/>
    </source>
</evidence>
<accession>A0A4R1XQE2</accession>
<dbReference type="AlphaFoldDB" id="A0A4R1XQE2"/>
<keyword evidence="2" id="KW-1185">Reference proteome</keyword>
<name>A0A4R1XQE2_ACICA</name>
<sequence length="423" mass="44312">MKRIDSINARPNLFGSDKKGFHANDDVPGQDATYMTPDWCNTVQEEIANVLERNGVNLDPNNRQQLYELLVTYPYIDDLMAAIENRFAHEAQLNKQARDELQAQITALMNHVVYPRIVASGVLYYAGDGHGGSVSWLGGSDGWDVSGDRVIAPSIYNLTDRNYGIFLSPESDNESYALERGLQDFKPKLWNRSGQNRVGYTGQVSFQVVQHKNPNSLTVDGDYPVGVYSFILQPNESKIFTLIGSGGGGGTSRHSSNSEYPLCDGRNGEDVLIKANGETIAAVHGGGGGTQGVWGNGSSYHNGAGGVTGEVEIIGVFGSTNITKGLAGNAGREDHSGGASVSPVGVFGKGGSGGDGVGDESWSFGGGGASGSVLVAQYTNNSAGNQTITLIVGSGGVGGTKGWSNSDMVGAKGNDGFARVTSA</sequence>